<dbReference type="PANTHER" id="PTHR39200">
    <property type="entry name" value="HYPOTHETICAL EXPORTED PROTEIN"/>
    <property type="match status" value="1"/>
</dbReference>
<evidence type="ECO:0000256" key="1">
    <source>
        <dbReference type="SAM" id="SignalP"/>
    </source>
</evidence>
<proteinExistence type="predicted"/>
<accession>A0A840D5T0</accession>
<dbReference type="PROSITE" id="PS51257">
    <property type="entry name" value="PROKAR_LIPOPROTEIN"/>
    <property type="match status" value="1"/>
</dbReference>
<reference evidence="3" key="1">
    <citation type="submission" date="2020-08" db="EMBL/GenBank/DDBJ databases">
        <title>Genomic Encyclopedia of Type Strains, Phase IV (KMG-IV): sequencing the most valuable type-strain genomes for metagenomic binning, comparative biology and taxonomic classification.</title>
        <authorList>
            <person name="Goeker M."/>
        </authorList>
    </citation>
    <scope>NUCLEOTIDE SEQUENCE [LARGE SCALE GENOMIC DNA]</scope>
    <source>
        <strain evidence="3">DSM 105720</strain>
    </source>
</reference>
<feature type="domain" description="Putative auto-transporter adhesin head GIN" evidence="2">
    <location>
        <begin position="40"/>
        <end position="244"/>
    </location>
</feature>
<evidence type="ECO:0000313" key="4">
    <source>
        <dbReference type="Proteomes" id="UP000560658"/>
    </source>
</evidence>
<feature type="chain" id="PRO_5032863111" description="Putative auto-transporter adhesin head GIN domain-containing protein" evidence="1">
    <location>
        <begin position="21"/>
        <end position="258"/>
    </location>
</feature>
<comment type="caution">
    <text evidence="3">The sequence shown here is derived from an EMBL/GenBank/DDBJ whole genome shotgun (WGS) entry which is preliminary data.</text>
</comment>
<dbReference type="Proteomes" id="UP000560658">
    <property type="component" value="Unassembled WGS sequence"/>
</dbReference>
<dbReference type="RefSeq" id="WP_044160445.1">
    <property type="nucleotide sequence ID" value="NZ_JACIER010000006.1"/>
</dbReference>
<sequence length="258" mass="27126">MKKNVTLVICLLSIMLTACSQGKPVFANENYVTKKIAVEPFTGVNIFGSADIIYTPGPTQEVEVYASDNIIGQLDLSVEDGVLTTRFKKNTYILKRGKLIIRITSPELSSASINGSGNISFKEGVKSPVDFKLTINGSGDIRANSIQCHKLSLSINGSGNAILKGINSKACHAQIAGSGDIALTGSTEAAVYSIAGSGNIDATNLKAESVTSSTSGSGNIQCYAATKLKARISGSGNISYKGNPQDIDFPRKGLRKLD</sequence>
<protein>
    <recommendedName>
        <fullName evidence="2">Putative auto-transporter adhesin head GIN domain-containing protein</fullName>
    </recommendedName>
</protein>
<feature type="signal peptide" evidence="1">
    <location>
        <begin position="1"/>
        <end position="20"/>
    </location>
</feature>
<dbReference type="PANTHER" id="PTHR39200:SF1">
    <property type="entry name" value="AUTO-TRANSPORTER ADHESIN HEAD GIN DOMAIN-CONTAINING PROTEIN-RELATED"/>
    <property type="match status" value="1"/>
</dbReference>
<keyword evidence="4" id="KW-1185">Reference proteome</keyword>
<dbReference type="EMBL" id="JACIER010000006">
    <property type="protein sequence ID" value="MBB4044015.1"/>
    <property type="molecule type" value="Genomic_DNA"/>
</dbReference>
<dbReference type="InterPro" id="IPR021255">
    <property type="entry name" value="DUF2807"/>
</dbReference>
<organism evidence="3 4">
    <name type="scientific">Bacteroides reticulotermitis</name>
    <dbReference type="NCBI Taxonomy" id="1133319"/>
    <lineage>
        <taxon>Bacteria</taxon>
        <taxon>Pseudomonadati</taxon>
        <taxon>Bacteroidota</taxon>
        <taxon>Bacteroidia</taxon>
        <taxon>Bacteroidales</taxon>
        <taxon>Bacteroidaceae</taxon>
        <taxon>Bacteroides</taxon>
    </lineage>
</organism>
<keyword evidence="1" id="KW-0732">Signal</keyword>
<dbReference type="Gene3D" id="2.160.20.120">
    <property type="match status" value="1"/>
</dbReference>
<evidence type="ECO:0000313" key="3">
    <source>
        <dbReference type="EMBL" id="MBB4044015.1"/>
    </source>
</evidence>
<dbReference type="Pfam" id="PF10988">
    <property type="entry name" value="DUF2807"/>
    <property type="match status" value="1"/>
</dbReference>
<gene>
    <name evidence="3" type="ORF">GGR06_001804</name>
</gene>
<evidence type="ECO:0000259" key="2">
    <source>
        <dbReference type="Pfam" id="PF10988"/>
    </source>
</evidence>
<dbReference type="AlphaFoldDB" id="A0A840D5T0"/>
<name>A0A840D5T0_9BACE</name>